<dbReference type="AlphaFoldDB" id="A0A2V0Q7Z9"/>
<name>A0A2V0Q7Z9_PSESF</name>
<protein>
    <submittedName>
        <fullName evidence="1">Periplasmic component</fullName>
    </submittedName>
</protein>
<dbReference type="Proteomes" id="UP000247480">
    <property type="component" value="Unassembled WGS sequence"/>
</dbReference>
<reference evidence="1 2" key="1">
    <citation type="submission" date="2018-04" db="EMBL/GenBank/DDBJ databases">
        <title>Draft genome sequence of Pseudomonas syringae pv. actinidiae biovar 1 strains isolated from kiwifruit in Kagawa prefecture.</title>
        <authorList>
            <person name="Tabuchi M."/>
            <person name="Saito M."/>
            <person name="Fujiwara S."/>
            <person name="Sasa N."/>
            <person name="Akimitsu K."/>
            <person name="Gomi K."/>
            <person name="Konishi-Sugita S."/>
            <person name="Hamano K."/>
            <person name="Kataoka I."/>
        </authorList>
    </citation>
    <scope>NUCLEOTIDE SEQUENCE [LARGE SCALE GENOMIC DNA]</scope>
    <source>
        <strain evidence="1 2">MAFF212206</strain>
    </source>
</reference>
<comment type="caution">
    <text evidence="1">The sequence shown here is derived from an EMBL/GenBank/DDBJ whole genome shotgun (WGS) entry which is preliminary data.</text>
</comment>
<evidence type="ECO:0000313" key="1">
    <source>
        <dbReference type="EMBL" id="GBH08969.1"/>
    </source>
</evidence>
<organism evidence="1 2">
    <name type="scientific">Pseudomonas syringae pv. actinidiae</name>
    <dbReference type="NCBI Taxonomy" id="103796"/>
    <lineage>
        <taxon>Bacteria</taxon>
        <taxon>Pseudomonadati</taxon>
        <taxon>Pseudomonadota</taxon>
        <taxon>Gammaproteobacteria</taxon>
        <taxon>Pseudomonadales</taxon>
        <taxon>Pseudomonadaceae</taxon>
        <taxon>Pseudomonas</taxon>
        <taxon>Pseudomonas syringae</taxon>
    </lineage>
</organism>
<dbReference type="EMBL" id="BGJZ01000106">
    <property type="protein sequence ID" value="GBH08969.1"/>
    <property type="molecule type" value="Genomic_DNA"/>
</dbReference>
<sequence>MIINVIRSAVFEKRDYIKATLEMTMFNKKNKLQHSVTLATMIMLSGLSVSAWADQYEDAAKKWAASEFKPSTLSDAEQLKELEWFIKAAEPFRGMDIKVVSETPAFFKVVVASTV</sequence>
<accession>A0A2V0Q7Z9</accession>
<proteinExistence type="predicted"/>
<evidence type="ECO:0000313" key="2">
    <source>
        <dbReference type="Proteomes" id="UP000247480"/>
    </source>
</evidence>
<gene>
    <name evidence="1" type="ORF">KPSA1_02359</name>
</gene>